<keyword evidence="4" id="KW-0479">Metal-binding</keyword>
<dbReference type="InterPro" id="IPR024077">
    <property type="entry name" value="Neurolysin/TOP_dom2"/>
</dbReference>
<dbReference type="EMBL" id="LAZR01000255">
    <property type="protein sequence ID" value="KKN78907.1"/>
    <property type="molecule type" value="Genomic_DNA"/>
</dbReference>
<dbReference type="PANTHER" id="PTHR11804:SF84">
    <property type="entry name" value="SACCHAROLYSIN"/>
    <property type="match status" value="1"/>
</dbReference>
<evidence type="ECO:0000256" key="7">
    <source>
        <dbReference type="ARBA" id="ARBA00023049"/>
    </source>
</evidence>
<feature type="domain" description="Peptidase M3A/M3B catalytic" evidence="8">
    <location>
        <begin position="258"/>
        <end position="688"/>
    </location>
</feature>
<keyword evidence="7" id="KW-0482">Metalloprotease</keyword>
<keyword evidence="6" id="KW-0862">Zinc</keyword>
<comment type="similarity">
    <text evidence="2">Belongs to the peptidase M3 family.</text>
</comment>
<dbReference type="PROSITE" id="PS51257">
    <property type="entry name" value="PROKAR_LIPOPROTEIN"/>
    <property type="match status" value="1"/>
</dbReference>
<evidence type="ECO:0000256" key="4">
    <source>
        <dbReference type="ARBA" id="ARBA00022723"/>
    </source>
</evidence>
<evidence type="ECO:0000256" key="1">
    <source>
        <dbReference type="ARBA" id="ARBA00001947"/>
    </source>
</evidence>
<comment type="cofactor">
    <cofactor evidence="1">
        <name>Zn(2+)</name>
        <dbReference type="ChEBI" id="CHEBI:29105"/>
    </cofactor>
</comment>
<dbReference type="InterPro" id="IPR001567">
    <property type="entry name" value="Pept_M3A_M3B_dom"/>
</dbReference>
<gene>
    <name evidence="9" type="ORF">LCGC14_0345280</name>
</gene>
<name>A0A0F9TVC4_9ZZZZ</name>
<organism evidence="9">
    <name type="scientific">marine sediment metagenome</name>
    <dbReference type="NCBI Taxonomy" id="412755"/>
    <lineage>
        <taxon>unclassified sequences</taxon>
        <taxon>metagenomes</taxon>
        <taxon>ecological metagenomes</taxon>
    </lineage>
</organism>
<dbReference type="GO" id="GO:0006508">
    <property type="term" value="P:proteolysis"/>
    <property type="evidence" value="ECO:0007669"/>
    <property type="project" value="UniProtKB-KW"/>
</dbReference>
<dbReference type="InterPro" id="IPR045090">
    <property type="entry name" value="Pept_M3A_M3B"/>
</dbReference>
<dbReference type="GO" id="GO:0004222">
    <property type="term" value="F:metalloendopeptidase activity"/>
    <property type="evidence" value="ECO:0007669"/>
    <property type="project" value="InterPro"/>
</dbReference>
<reference evidence="9" key="1">
    <citation type="journal article" date="2015" name="Nature">
        <title>Complex archaea that bridge the gap between prokaryotes and eukaryotes.</title>
        <authorList>
            <person name="Spang A."/>
            <person name="Saw J.H."/>
            <person name="Jorgensen S.L."/>
            <person name="Zaremba-Niedzwiedzka K."/>
            <person name="Martijn J."/>
            <person name="Lind A.E."/>
            <person name="van Eijk R."/>
            <person name="Schleper C."/>
            <person name="Guy L."/>
            <person name="Ettema T.J."/>
        </authorList>
    </citation>
    <scope>NUCLEOTIDE SEQUENCE</scope>
</reference>
<dbReference type="AlphaFoldDB" id="A0A0F9TVC4"/>
<sequence length="690" mass="78787">MKLKLTSIFITLLILSCSNDTKTERLEMAANNPFNTELNEPIKYADVTADHISSYVSVVMDNTAQDIDDIIALENLTFDNTFKENDRISNNLIKASNNVFIFFGNSPDSLTRAAGLKASEDLGVLFTDLGANKALYKTLQKFADSKEGQALEGLEKKLMTQSLDGYRQSGVYLNATDLATYKKLNKEISELANQSSTNMNSHEVVLVLDEKQAAGLSENFKDTYKLADGGYEIPVVNATIKPVMENAISSDVRLAYATKKANIAADKNVTILDSLISKRNQLGKLMGFESFAGYKLQFNMAKNPARVWDFLNGLVEAATPKALEDIEVLKTFRNETLNTPNDSRPINPWNLEYYKNQLLKTKYQLDDEKIREYFPMDACLEGMLTLYQELLGLEFRKVVNPSVWHEDVTMYEVYENGKMTGRFYLDLYPRPNKEAFFYANPLTWGRQFENGYEIPSAMLLGNFTKPTDSQPSLLSSYQLRMLFHEFGHIVNMMAYEGPYTGLYWVKDDFAEGLSQIFENWVDDYDIISSFARHYETGEIFPKELFDNRLKAKNESSGLNAMYWLRRALYDTTIYDKYDPEKPLNTDDLWNDIDTELGIMNMTIAGTHPQASWTHIHGSAVYYYGYLWSEVYAQDMFTEFKKNGLRDTETGMKYKKLILANGDQRDNDEAVEEFLGRPTNNKAYIESLGLE</sequence>
<proteinExistence type="inferred from homology"/>
<evidence type="ECO:0000256" key="2">
    <source>
        <dbReference type="ARBA" id="ARBA00006040"/>
    </source>
</evidence>
<dbReference type="Gene3D" id="3.40.390.10">
    <property type="entry name" value="Collagenase (Catalytic Domain)"/>
    <property type="match status" value="1"/>
</dbReference>
<evidence type="ECO:0000313" key="9">
    <source>
        <dbReference type="EMBL" id="KKN78907.1"/>
    </source>
</evidence>
<dbReference type="InterPro" id="IPR024080">
    <property type="entry name" value="Neurolysin/TOP_N"/>
</dbReference>
<evidence type="ECO:0000256" key="5">
    <source>
        <dbReference type="ARBA" id="ARBA00022801"/>
    </source>
</evidence>
<evidence type="ECO:0000256" key="6">
    <source>
        <dbReference type="ARBA" id="ARBA00022833"/>
    </source>
</evidence>
<dbReference type="SUPFAM" id="SSF55486">
    <property type="entry name" value="Metalloproteases ('zincins'), catalytic domain"/>
    <property type="match status" value="1"/>
</dbReference>
<dbReference type="Pfam" id="PF01432">
    <property type="entry name" value="Peptidase_M3"/>
    <property type="match status" value="1"/>
</dbReference>
<protein>
    <recommendedName>
        <fullName evidence="8">Peptidase M3A/M3B catalytic domain-containing protein</fullName>
    </recommendedName>
</protein>
<evidence type="ECO:0000259" key="8">
    <source>
        <dbReference type="Pfam" id="PF01432"/>
    </source>
</evidence>
<keyword evidence="3" id="KW-0645">Protease</keyword>
<evidence type="ECO:0000256" key="3">
    <source>
        <dbReference type="ARBA" id="ARBA00022670"/>
    </source>
</evidence>
<dbReference type="InterPro" id="IPR024079">
    <property type="entry name" value="MetalloPept_cat_dom_sf"/>
</dbReference>
<dbReference type="CDD" id="cd06455">
    <property type="entry name" value="M3A_TOP"/>
    <property type="match status" value="1"/>
</dbReference>
<dbReference type="PANTHER" id="PTHR11804">
    <property type="entry name" value="PROTEASE M3 THIMET OLIGOPEPTIDASE-RELATED"/>
    <property type="match status" value="1"/>
</dbReference>
<dbReference type="Gene3D" id="1.20.1050.40">
    <property type="entry name" value="Endopeptidase. Chain P, domain 1"/>
    <property type="match status" value="1"/>
</dbReference>
<keyword evidence="5" id="KW-0378">Hydrolase</keyword>
<comment type="caution">
    <text evidence="9">The sequence shown here is derived from an EMBL/GenBank/DDBJ whole genome shotgun (WGS) entry which is preliminary data.</text>
</comment>
<dbReference type="Gene3D" id="1.10.1370.10">
    <property type="entry name" value="Neurolysin, domain 3"/>
    <property type="match status" value="1"/>
</dbReference>
<dbReference type="GO" id="GO:0046872">
    <property type="term" value="F:metal ion binding"/>
    <property type="evidence" value="ECO:0007669"/>
    <property type="project" value="UniProtKB-KW"/>
</dbReference>
<dbReference type="GO" id="GO:0006518">
    <property type="term" value="P:peptide metabolic process"/>
    <property type="evidence" value="ECO:0007669"/>
    <property type="project" value="TreeGrafter"/>
</dbReference>
<accession>A0A0F9TVC4</accession>